<dbReference type="NCBIfam" id="TIGR01733">
    <property type="entry name" value="AA-adenyl-dom"/>
    <property type="match status" value="1"/>
</dbReference>
<dbReference type="FunFam" id="3.40.50.980:FF:000001">
    <property type="entry name" value="Non-ribosomal peptide synthetase"/>
    <property type="match status" value="1"/>
</dbReference>
<dbReference type="Pfam" id="PF13193">
    <property type="entry name" value="AMP-binding_C"/>
    <property type="match status" value="2"/>
</dbReference>
<reference evidence="6 7" key="1">
    <citation type="submission" date="2018-12" db="EMBL/GenBank/DDBJ databases">
        <title>Dyella dinghuensis sp. nov. DHOA06 and Dyella choica sp. nov. 4M-K27, isolated from forest soil.</title>
        <authorList>
            <person name="Qiu L.-H."/>
            <person name="Gao Z.-H."/>
        </authorList>
    </citation>
    <scope>NUCLEOTIDE SEQUENCE [LARGE SCALE GENOMIC DNA]</scope>
    <source>
        <strain evidence="6 7">4M-K27</strain>
    </source>
</reference>
<keyword evidence="3" id="KW-0596">Phosphopantetheine</keyword>
<feature type="domain" description="Carrier" evidence="5">
    <location>
        <begin position="1221"/>
        <end position="1296"/>
    </location>
</feature>
<dbReference type="Pfam" id="PF00550">
    <property type="entry name" value="PP-binding"/>
    <property type="match status" value="2"/>
</dbReference>
<dbReference type="FunFam" id="3.30.559.10:FF:000012">
    <property type="entry name" value="Non-ribosomal peptide synthetase"/>
    <property type="match status" value="1"/>
</dbReference>
<comment type="caution">
    <text evidence="6">The sequence shown here is derived from an EMBL/GenBank/DDBJ whole genome shotgun (WGS) entry which is preliminary data.</text>
</comment>
<dbReference type="FunFam" id="2.30.38.10:FF:000001">
    <property type="entry name" value="Non-ribosomal peptide synthetase PvdI"/>
    <property type="match status" value="1"/>
</dbReference>
<dbReference type="FunFam" id="3.30.300.30:FF:000010">
    <property type="entry name" value="Enterobactin synthetase component F"/>
    <property type="match status" value="2"/>
</dbReference>
<feature type="non-terminal residue" evidence="6">
    <location>
        <position position="1909"/>
    </location>
</feature>
<feature type="domain" description="Carrier" evidence="5">
    <location>
        <begin position="161"/>
        <end position="236"/>
    </location>
</feature>
<gene>
    <name evidence="6" type="ORF">EKH80_23510</name>
</gene>
<name>A0A3S0PI67_9GAMM</name>
<comment type="cofactor">
    <cofactor evidence="1">
        <name>pantetheine 4'-phosphate</name>
        <dbReference type="ChEBI" id="CHEBI:47942"/>
    </cofactor>
</comment>
<dbReference type="Gene3D" id="1.10.1200.10">
    <property type="entry name" value="ACP-like"/>
    <property type="match status" value="2"/>
</dbReference>
<accession>A0A3S0PI67</accession>
<dbReference type="GO" id="GO:0031177">
    <property type="term" value="F:phosphopantetheine binding"/>
    <property type="evidence" value="ECO:0007669"/>
    <property type="project" value="InterPro"/>
</dbReference>
<dbReference type="PANTHER" id="PTHR45527">
    <property type="entry name" value="NONRIBOSOMAL PEPTIDE SYNTHETASE"/>
    <property type="match status" value="1"/>
</dbReference>
<keyword evidence="7" id="KW-1185">Reference proteome</keyword>
<dbReference type="InterPro" id="IPR020845">
    <property type="entry name" value="AMP-binding_CS"/>
</dbReference>
<sequence length="1909" mass="208387">GAGLARGYLYRPALSAARFVADPFGAPGGRLYRTGDVVRWLPDGQLDYIGRADQQVKIRGFRIELGEIEACLMRQPGVAQAAVIARAGTDGEKQLVGYVVPAQGVTFDPLALRRSLSEHLPDYMLPAALVALEGLPLTLNGKLDHKALPAPAVMAHTLQRLPRTPQEDILASLFAEVLGVPAVSIDDNFFDLGGHSLLATRLVGRIRAVLAVELPIRALFEAPTVAGLTTHLDTGKRARTALQPMPRPERIPLSFAQQRLWFLHQLDGPSTHYTIALALRMRGTLDVDAMQAALHDVTRRHESLRTIFAEHESGACQVVLDAGTAAPELERIALRHDELDDVLRRNAAHTFDLQHELPIRSWLYALAPQEHVLSLLVHHIASDGWSWAPFFRDLGSAYAARVQGQAPDWMPLPVQYADYAMWQRHCLGSEADDDSVIATQVAYWKRQLAGLPEQVSLPADRPRPPRSSFRGGMASFAWDASVHTGLQNLARETKTTLFMVLHAALSALLSRLGGDSDISIGTSLAGRTDDALTQLVGFFVNLIVLRVDCSGNPSFRSLLERVRATDLAAYTNQDLPFERLVEIINPVRSSSHHPLFQVALVLGNNAGASLNLPGLELSPLPPSSDVANYDATFMFAEKRDAEGKADGLLLTVTYATDLFDRQSIERFAAHLARLMNAMVADADTAIGDVDLLGELERRRVLVEWNATHRACSDDSLTAHFERRAASTPDAIAVVDQQQCLSYAQLDARANQLANQLRMLGVNTDTMVGLCVERSAALLIGVLGILKAGGAYVPLDPDYPAERLTFMLQDTMIPVLVTQTAMVDRLPSHWAQVVEIDGMADAIARLPTTAPIVTGHPDQLAYVMYTSGSTGTPKGIAVTQRNVLELATHRDWQDDDAQPTMLLHSAQAFDASTYEIWVPLLSGGRIVIAPPGEVDIQALQRLIVQQQVTSLWLSAGLFHLMAEECRDCFAGVRRLIAGGDVLAPAAVQMLLDEHAGLTVVNGYGPTETTTFATNHRMRAPEVVKNTVPIGKPLDNTQLYVLDARLHPVPAGASGELYIAGTGLARGYLHRPELSAQRFVANPFAGDGSRMYRSGDLVRWRSDGCLEFIGRADAQVKIRGFRIELGEIEACLLRHTGVAQAVAIAREDQIGGKQLVAYVVFADTAVSAESRLPALRQAMAAALPEYMVPSAIVALPALPLTAHGKLDRRALPAPNLASHDVRAPRNARERALAVLFAEVLGLEQVGIDDNFFELGGHSLLATRLVSRIRTTLQAELPIRALFETPTVAQLAGQLAVDETDSTTRAPLRPMQRPERVPLSFAQQRLWFLQQFAEADTSYNIPLAVRMQGALDVSALRAALHDIVARHESLRTLFREDEGGTYQIVLDTAQMAFEHLVTSPDALAEQLKACATYRFDLAKELPLRAWVFQMAPDEHVLLLLVHHIASDGWSWAPFFRDLGSAYAARLQGCAPQWTPLPVQYADYALWQRQTLGSETDPDSAIAAQIAYWTRQLANLPEQLELSTDFPRPAASSFRGEHVSFELDAPLHACLLELVQDTQASLFMLLHAVVAVTLSKLGAGTDIPLGTAIAGRTDEALDELVGFFVNTLVLRTDLSGRPSFRTLLARVREQDLAAYAHQDLPFERLVEIVNPTRALNRHPLFQVMLSLQNNAGGRLELPGLNLVPQATGYSPAKFDLSFDFVEGRDAQGEKTLRGSLQYACDLYAPATAQQILQRLVRILEAVASDPDQRLECLDPLTAEEQAQLDAWNATAQAVPGTSMAQLFEQQAAATPEATALVCEDATLSYAELNGRANQLAHYLIADGIGAEDLVAIALPRSSELIIAMLAVLKAGAAYLPLDASYPAERIAYMREDARPVRWLTQQAMTGRLAVDATELNLDSLQTGTFPRSNPDDG</sequence>
<dbReference type="InterPro" id="IPR009081">
    <property type="entry name" value="PP-bd_ACP"/>
</dbReference>
<feature type="non-terminal residue" evidence="6">
    <location>
        <position position="1"/>
    </location>
</feature>
<dbReference type="SMART" id="SM00823">
    <property type="entry name" value="PKS_PP"/>
    <property type="match status" value="2"/>
</dbReference>
<dbReference type="SUPFAM" id="SSF47336">
    <property type="entry name" value="ACP-like"/>
    <property type="match status" value="2"/>
</dbReference>
<dbReference type="OrthoDB" id="9030879at2"/>
<dbReference type="GO" id="GO:0047527">
    <property type="term" value="F:2,3-dihydroxybenzoate-serine ligase activity"/>
    <property type="evidence" value="ECO:0007669"/>
    <property type="project" value="TreeGrafter"/>
</dbReference>
<comment type="similarity">
    <text evidence="2">Belongs to the ATP-dependent AMP-binding enzyme family.</text>
</comment>
<dbReference type="PROSITE" id="PS50075">
    <property type="entry name" value="CARRIER"/>
    <property type="match status" value="2"/>
</dbReference>
<evidence type="ECO:0000256" key="3">
    <source>
        <dbReference type="ARBA" id="ARBA00022450"/>
    </source>
</evidence>
<dbReference type="Gene3D" id="3.30.300.30">
    <property type="match status" value="2"/>
</dbReference>
<dbReference type="GO" id="GO:0043041">
    <property type="term" value="P:amino acid activation for nonribosomal peptide biosynthetic process"/>
    <property type="evidence" value="ECO:0007669"/>
    <property type="project" value="TreeGrafter"/>
</dbReference>
<keyword evidence="4" id="KW-0597">Phosphoprotein</keyword>
<evidence type="ECO:0000313" key="6">
    <source>
        <dbReference type="EMBL" id="RUL68409.1"/>
    </source>
</evidence>
<dbReference type="PROSITE" id="PS00455">
    <property type="entry name" value="AMP_BINDING"/>
    <property type="match status" value="1"/>
</dbReference>
<organism evidence="6 7">
    <name type="scientific">Dyella choica</name>
    <dbReference type="NCBI Taxonomy" id="1927959"/>
    <lineage>
        <taxon>Bacteria</taxon>
        <taxon>Pseudomonadati</taxon>
        <taxon>Pseudomonadota</taxon>
        <taxon>Gammaproteobacteria</taxon>
        <taxon>Lysobacterales</taxon>
        <taxon>Rhodanobacteraceae</taxon>
        <taxon>Dyella</taxon>
    </lineage>
</organism>
<dbReference type="Pfam" id="PF00668">
    <property type="entry name" value="Condensation"/>
    <property type="match status" value="2"/>
</dbReference>
<dbReference type="InterPro" id="IPR025110">
    <property type="entry name" value="AMP-bd_C"/>
</dbReference>
<evidence type="ECO:0000256" key="2">
    <source>
        <dbReference type="ARBA" id="ARBA00006432"/>
    </source>
</evidence>
<evidence type="ECO:0000259" key="5">
    <source>
        <dbReference type="PROSITE" id="PS50075"/>
    </source>
</evidence>
<dbReference type="Pfam" id="PF00501">
    <property type="entry name" value="AMP-binding"/>
    <property type="match status" value="2"/>
</dbReference>
<dbReference type="InterPro" id="IPR045851">
    <property type="entry name" value="AMP-bd_C_sf"/>
</dbReference>
<dbReference type="InterPro" id="IPR023213">
    <property type="entry name" value="CAT-like_dom_sf"/>
</dbReference>
<dbReference type="EMBL" id="RYYV01000052">
    <property type="protein sequence ID" value="RUL68409.1"/>
    <property type="molecule type" value="Genomic_DNA"/>
</dbReference>
<dbReference type="InterPro" id="IPR001242">
    <property type="entry name" value="Condensation_dom"/>
</dbReference>
<dbReference type="GO" id="GO:0005829">
    <property type="term" value="C:cytosol"/>
    <property type="evidence" value="ECO:0007669"/>
    <property type="project" value="TreeGrafter"/>
</dbReference>
<dbReference type="RefSeq" id="WP_126687235.1">
    <property type="nucleotide sequence ID" value="NZ_RYYV01000052.1"/>
</dbReference>
<dbReference type="InterPro" id="IPR036736">
    <property type="entry name" value="ACP-like_sf"/>
</dbReference>
<dbReference type="SUPFAM" id="SSF56801">
    <property type="entry name" value="Acetyl-CoA synthetase-like"/>
    <property type="match status" value="3"/>
</dbReference>
<dbReference type="InterPro" id="IPR020806">
    <property type="entry name" value="PKS_PP-bd"/>
</dbReference>
<dbReference type="FunFam" id="1.10.1200.10:FF:000005">
    <property type="entry name" value="Nonribosomal peptide synthetase 1"/>
    <property type="match status" value="1"/>
</dbReference>
<dbReference type="SUPFAM" id="SSF52777">
    <property type="entry name" value="CoA-dependent acyltransferases"/>
    <property type="match status" value="4"/>
</dbReference>
<evidence type="ECO:0000256" key="1">
    <source>
        <dbReference type="ARBA" id="ARBA00001957"/>
    </source>
</evidence>
<dbReference type="Proteomes" id="UP000274358">
    <property type="component" value="Unassembled WGS sequence"/>
</dbReference>
<dbReference type="GO" id="GO:0009239">
    <property type="term" value="P:enterobactin biosynthetic process"/>
    <property type="evidence" value="ECO:0007669"/>
    <property type="project" value="TreeGrafter"/>
</dbReference>
<proteinExistence type="inferred from homology"/>
<dbReference type="CDD" id="cd12117">
    <property type="entry name" value="A_NRPS_Srf_like"/>
    <property type="match status" value="1"/>
</dbReference>
<dbReference type="GO" id="GO:0009366">
    <property type="term" value="C:enterobactin synthetase complex"/>
    <property type="evidence" value="ECO:0007669"/>
    <property type="project" value="TreeGrafter"/>
</dbReference>
<dbReference type="Gene3D" id="3.40.50.980">
    <property type="match status" value="4"/>
</dbReference>
<dbReference type="PROSITE" id="PS00012">
    <property type="entry name" value="PHOSPHOPANTETHEINE"/>
    <property type="match status" value="2"/>
</dbReference>
<dbReference type="GO" id="GO:0072330">
    <property type="term" value="P:monocarboxylic acid biosynthetic process"/>
    <property type="evidence" value="ECO:0007669"/>
    <property type="project" value="UniProtKB-ARBA"/>
</dbReference>
<dbReference type="Gene3D" id="2.30.38.10">
    <property type="entry name" value="Luciferase, Domain 3"/>
    <property type="match status" value="2"/>
</dbReference>
<evidence type="ECO:0000256" key="4">
    <source>
        <dbReference type="ARBA" id="ARBA00022553"/>
    </source>
</evidence>
<dbReference type="InterPro" id="IPR010071">
    <property type="entry name" value="AA_adenyl_dom"/>
</dbReference>
<dbReference type="FunFam" id="1.10.1200.10:FF:000016">
    <property type="entry name" value="Non-ribosomal peptide synthase"/>
    <property type="match status" value="1"/>
</dbReference>
<protein>
    <submittedName>
        <fullName evidence="6">Amino acid adenylation domain-containing protein</fullName>
    </submittedName>
</protein>
<dbReference type="Gene3D" id="3.30.559.30">
    <property type="entry name" value="Nonribosomal peptide synthetase, condensation domain"/>
    <property type="match status" value="2"/>
</dbReference>
<dbReference type="InterPro" id="IPR000873">
    <property type="entry name" value="AMP-dep_synth/lig_dom"/>
</dbReference>
<dbReference type="InterPro" id="IPR006162">
    <property type="entry name" value="Ppantetheine_attach_site"/>
</dbReference>
<dbReference type="CDD" id="cd19540">
    <property type="entry name" value="LCL_NRPS-like"/>
    <property type="match status" value="2"/>
</dbReference>
<dbReference type="PANTHER" id="PTHR45527:SF1">
    <property type="entry name" value="FATTY ACID SYNTHASE"/>
    <property type="match status" value="1"/>
</dbReference>
<dbReference type="FunFam" id="3.40.50.12780:FF:000012">
    <property type="entry name" value="Non-ribosomal peptide synthetase"/>
    <property type="match status" value="1"/>
</dbReference>
<dbReference type="Gene3D" id="3.30.559.10">
    <property type="entry name" value="Chloramphenicol acetyltransferase-like domain"/>
    <property type="match status" value="2"/>
</dbReference>
<evidence type="ECO:0000313" key="7">
    <source>
        <dbReference type="Proteomes" id="UP000274358"/>
    </source>
</evidence>